<feature type="chain" id="PRO_5046146238" evidence="1">
    <location>
        <begin position="18"/>
        <end position="67"/>
    </location>
</feature>
<sequence length="67" mass="7141">MKFLVLMLSMAAAAVLAAPTPAVASANTEAVKVAEAEKQPTRFELPREVLKDVKADGEMSTNNWAPI</sequence>
<keyword evidence="1" id="KW-0732">Signal</keyword>
<organism evidence="2 3">
    <name type="scientific">Apiospora aurea</name>
    <dbReference type="NCBI Taxonomy" id="335848"/>
    <lineage>
        <taxon>Eukaryota</taxon>
        <taxon>Fungi</taxon>
        <taxon>Dikarya</taxon>
        <taxon>Ascomycota</taxon>
        <taxon>Pezizomycotina</taxon>
        <taxon>Sordariomycetes</taxon>
        <taxon>Xylariomycetidae</taxon>
        <taxon>Amphisphaeriales</taxon>
        <taxon>Apiosporaceae</taxon>
        <taxon>Apiospora</taxon>
    </lineage>
</organism>
<accession>A0ABR1Q2S5</accession>
<keyword evidence="3" id="KW-1185">Reference proteome</keyword>
<evidence type="ECO:0000313" key="3">
    <source>
        <dbReference type="Proteomes" id="UP001391051"/>
    </source>
</evidence>
<dbReference type="Proteomes" id="UP001391051">
    <property type="component" value="Unassembled WGS sequence"/>
</dbReference>
<proteinExistence type="predicted"/>
<protein>
    <submittedName>
        <fullName evidence="2">Uncharacterized protein</fullName>
    </submittedName>
</protein>
<reference evidence="2 3" key="1">
    <citation type="submission" date="2023-01" db="EMBL/GenBank/DDBJ databases">
        <title>Analysis of 21 Apiospora genomes using comparative genomics revels a genus with tremendous synthesis potential of carbohydrate active enzymes and secondary metabolites.</title>
        <authorList>
            <person name="Sorensen T."/>
        </authorList>
    </citation>
    <scope>NUCLEOTIDE SEQUENCE [LARGE SCALE GENOMIC DNA]</scope>
    <source>
        <strain evidence="2 3">CBS 24483</strain>
    </source>
</reference>
<comment type="caution">
    <text evidence="2">The sequence shown here is derived from an EMBL/GenBank/DDBJ whole genome shotgun (WGS) entry which is preliminary data.</text>
</comment>
<dbReference type="RefSeq" id="XP_066696093.1">
    <property type="nucleotide sequence ID" value="XM_066846602.1"/>
</dbReference>
<evidence type="ECO:0000256" key="1">
    <source>
        <dbReference type="SAM" id="SignalP"/>
    </source>
</evidence>
<evidence type="ECO:0000313" key="2">
    <source>
        <dbReference type="EMBL" id="KAK7946059.1"/>
    </source>
</evidence>
<dbReference type="GeneID" id="92079664"/>
<gene>
    <name evidence="2" type="ORF">PG986_010380</name>
</gene>
<feature type="signal peptide" evidence="1">
    <location>
        <begin position="1"/>
        <end position="17"/>
    </location>
</feature>
<name>A0ABR1Q2S5_9PEZI</name>
<dbReference type="EMBL" id="JAQQWE010000007">
    <property type="protein sequence ID" value="KAK7946059.1"/>
    <property type="molecule type" value="Genomic_DNA"/>
</dbReference>